<dbReference type="EMBL" id="CACSIO010000008">
    <property type="protein sequence ID" value="CAA0102498.1"/>
    <property type="molecule type" value="Genomic_DNA"/>
</dbReference>
<dbReference type="CDD" id="cd07813">
    <property type="entry name" value="COQ10p_like"/>
    <property type="match status" value="1"/>
</dbReference>
<evidence type="ECO:0000256" key="2">
    <source>
        <dbReference type="ARBA" id="ARBA00022649"/>
    </source>
</evidence>
<sequence>MGLGIVVDSEAAFHHNKRPFFRAWCMAHINRSALLPYSDRQMFDLVNDVSAYPLYMDGCVQTEVHEHSHEAMLATLYLEKRGIKLQFTTRNVLDAPKSVVMSLDNGPFDTFEGRWFFQRLDDTVCKVILDIQFQLSSRIAGMATSRLFDGVSNNMVDALAKRANEVYGRR</sequence>
<dbReference type="GO" id="GO:0048039">
    <property type="term" value="F:ubiquinone binding"/>
    <property type="evidence" value="ECO:0007669"/>
    <property type="project" value="InterPro"/>
</dbReference>
<comment type="similarity">
    <text evidence="1">Belongs to the ribosome association toxin RatA family.</text>
</comment>
<evidence type="ECO:0000313" key="5">
    <source>
        <dbReference type="EMBL" id="CAA0102498.1"/>
    </source>
</evidence>
<accession>A0A5S9PFJ0</accession>
<evidence type="ECO:0000313" key="7">
    <source>
        <dbReference type="Proteomes" id="UP000441399"/>
    </source>
</evidence>
<evidence type="ECO:0000256" key="1">
    <source>
        <dbReference type="ARBA" id="ARBA00008918"/>
    </source>
</evidence>
<dbReference type="InterPro" id="IPR023393">
    <property type="entry name" value="START-like_dom_sf"/>
</dbReference>
<dbReference type="SUPFAM" id="SSF55961">
    <property type="entry name" value="Bet v1-like"/>
    <property type="match status" value="1"/>
</dbReference>
<gene>
    <name evidence="5" type="primary">pasT</name>
    <name evidence="4" type="ORF">DPBNPPHM_03939</name>
    <name evidence="5" type="ORF">OPDIPICF_04476</name>
</gene>
<organism evidence="5 7">
    <name type="scientific">BD1-7 clade bacterium</name>
    <dbReference type="NCBI Taxonomy" id="2029982"/>
    <lineage>
        <taxon>Bacteria</taxon>
        <taxon>Pseudomonadati</taxon>
        <taxon>Pseudomonadota</taxon>
        <taxon>Gammaproteobacteria</taxon>
        <taxon>Cellvibrionales</taxon>
        <taxon>Spongiibacteraceae</taxon>
        <taxon>BD1-7 clade</taxon>
    </lineage>
</organism>
<dbReference type="PANTHER" id="PTHR12901">
    <property type="entry name" value="SPERM PROTEIN HOMOLOG"/>
    <property type="match status" value="1"/>
</dbReference>
<keyword evidence="2" id="KW-1277">Toxin-antitoxin system</keyword>
<feature type="domain" description="Coenzyme Q-binding protein COQ10 START" evidence="3">
    <location>
        <begin position="36"/>
        <end position="159"/>
    </location>
</feature>
<evidence type="ECO:0000259" key="3">
    <source>
        <dbReference type="Pfam" id="PF03364"/>
    </source>
</evidence>
<dbReference type="EMBL" id="CACSII010000009">
    <property type="protein sequence ID" value="CAA0101716.1"/>
    <property type="molecule type" value="Genomic_DNA"/>
</dbReference>
<dbReference type="InterPro" id="IPR005031">
    <property type="entry name" value="COQ10_START"/>
</dbReference>
<name>A0A5S9PFJ0_9GAMM</name>
<dbReference type="InterPro" id="IPR044996">
    <property type="entry name" value="COQ10-like"/>
</dbReference>
<keyword evidence="7" id="KW-1185">Reference proteome</keyword>
<dbReference type="Pfam" id="PF03364">
    <property type="entry name" value="Polyketide_cyc"/>
    <property type="match status" value="1"/>
</dbReference>
<proteinExistence type="inferred from homology"/>
<dbReference type="GO" id="GO:0045333">
    <property type="term" value="P:cellular respiration"/>
    <property type="evidence" value="ECO:0007669"/>
    <property type="project" value="InterPro"/>
</dbReference>
<dbReference type="AlphaFoldDB" id="A0A5S9PFJ0"/>
<dbReference type="Proteomes" id="UP000434580">
    <property type="component" value="Unassembled WGS sequence"/>
</dbReference>
<dbReference type="PANTHER" id="PTHR12901:SF10">
    <property type="entry name" value="COENZYME Q-BINDING PROTEIN COQ10, MITOCHONDRIAL"/>
    <property type="match status" value="1"/>
</dbReference>
<dbReference type="Gene3D" id="3.30.530.20">
    <property type="match status" value="1"/>
</dbReference>
<evidence type="ECO:0000313" key="6">
    <source>
        <dbReference type="Proteomes" id="UP000434580"/>
    </source>
</evidence>
<evidence type="ECO:0000313" key="4">
    <source>
        <dbReference type="EMBL" id="CAA0101716.1"/>
    </source>
</evidence>
<reference evidence="6 7" key="1">
    <citation type="submission" date="2019-11" db="EMBL/GenBank/DDBJ databases">
        <authorList>
            <person name="Holert J."/>
        </authorList>
    </citation>
    <scope>NUCLEOTIDE SEQUENCE [LARGE SCALE GENOMIC DNA]</scope>
    <source>
        <strain evidence="4">BC5_2</strain>
        <strain evidence="5">SB11_3</strain>
    </source>
</reference>
<protein>
    <submittedName>
        <fullName evidence="5">Persistence and stress-resistance toxin PasT</fullName>
    </submittedName>
</protein>
<dbReference type="Proteomes" id="UP000441399">
    <property type="component" value="Unassembled WGS sequence"/>
</dbReference>